<evidence type="ECO:0000256" key="1">
    <source>
        <dbReference type="SAM" id="MobiDB-lite"/>
    </source>
</evidence>
<dbReference type="Proteomes" id="UP001302367">
    <property type="component" value="Chromosome 1"/>
</dbReference>
<protein>
    <submittedName>
        <fullName evidence="2">Uncharacterized protein</fullName>
    </submittedName>
</protein>
<evidence type="ECO:0000313" key="2">
    <source>
        <dbReference type="EMBL" id="PIB01530.1"/>
    </source>
</evidence>
<gene>
    <name evidence="2" type="ORF">CB0940_01773</name>
    <name evidence="3" type="ORF">RHO25_001833</name>
</gene>
<feature type="compositionally biased region" description="Basic and acidic residues" evidence="1">
    <location>
        <begin position="209"/>
        <end position="218"/>
    </location>
</feature>
<reference evidence="3 5" key="2">
    <citation type="submission" date="2023-09" db="EMBL/GenBank/DDBJ databases">
        <title>Complete-Gapless Cercospora beticola genome.</title>
        <authorList>
            <person name="Wyatt N.A."/>
            <person name="Spanner R.E."/>
            <person name="Bolton M.D."/>
        </authorList>
    </citation>
    <scope>NUCLEOTIDE SEQUENCE [LARGE SCALE GENOMIC DNA]</scope>
    <source>
        <strain evidence="3">Cb09-40</strain>
    </source>
</reference>
<dbReference type="OrthoDB" id="3649499at2759"/>
<accession>A0A2G5I9V0</accession>
<evidence type="ECO:0000313" key="4">
    <source>
        <dbReference type="Proteomes" id="UP000230605"/>
    </source>
</evidence>
<proteinExistence type="predicted"/>
<feature type="region of interest" description="Disordered" evidence="1">
    <location>
        <begin position="10"/>
        <end position="82"/>
    </location>
</feature>
<feature type="compositionally biased region" description="Polar residues" evidence="1">
    <location>
        <begin position="13"/>
        <end position="23"/>
    </location>
</feature>
<dbReference type="AlphaFoldDB" id="A0A2G5I9V0"/>
<feature type="compositionally biased region" description="Basic and acidic residues" evidence="1">
    <location>
        <begin position="130"/>
        <end position="141"/>
    </location>
</feature>
<feature type="region of interest" description="Disordered" evidence="1">
    <location>
        <begin position="107"/>
        <end position="141"/>
    </location>
</feature>
<organism evidence="2 4">
    <name type="scientific">Cercospora beticola</name>
    <name type="common">Sugarbeet leaf spot fungus</name>
    <dbReference type="NCBI Taxonomy" id="122368"/>
    <lineage>
        <taxon>Eukaryota</taxon>
        <taxon>Fungi</taxon>
        <taxon>Dikarya</taxon>
        <taxon>Ascomycota</taxon>
        <taxon>Pezizomycotina</taxon>
        <taxon>Dothideomycetes</taxon>
        <taxon>Dothideomycetidae</taxon>
        <taxon>Mycosphaerellales</taxon>
        <taxon>Mycosphaerellaceae</taxon>
        <taxon>Cercospora</taxon>
    </lineage>
</organism>
<reference evidence="2 4" key="1">
    <citation type="submission" date="2015-10" db="EMBL/GenBank/DDBJ databases">
        <title>The cercosporin biosynthetic gene cluster was horizontally transferred to several fungal lineages and shown to be expanded in Cercospora beticola based on microsynteny with recipient genomes.</title>
        <authorList>
            <person name="De Jonge R."/>
            <person name="Ebert M.K."/>
            <person name="Suttle J.C."/>
            <person name="Jurick Ii W.M."/>
            <person name="Secor G.A."/>
            <person name="Thomma B.P."/>
            <person name="Van De Peer Y."/>
            <person name="Bolton M.D."/>
        </authorList>
    </citation>
    <scope>NUCLEOTIDE SEQUENCE [LARGE SCALE GENOMIC DNA]</scope>
    <source>
        <strain evidence="2 4">09-40</strain>
    </source>
</reference>
<sequence>MADVRLLLKETTAARNQKATAESNGKKRKASAGLDSPGGKKPRPASPKPQPQALDLEQEPSEPPNRHTAADSTEKEIQVDSEEHAAELAALDRELALMEAETINQATATISAPPMTADEIAKTEQSAQRASRDAELEAEREDAAKALEEEFEAMDGLEERAKRLRARREALRHADSTTSLRQADTSQSIPARRPPGQAIDSSTSSLPRAADDVNRQEGRDDEDDEDGDEDDDDDLGWNFGRHSR</sequence>
<feature type="compositionally biased region" description="Acidic residues" evidence="1">
    <location>
        <begin position="219"/>
        <end position="235"/>
    </location>
</feature>
<dbReference type="EMBL" id="LKMD01000100">
    <property type="protein sequence ID" value="PIB01530.1"/>
    <property type="molecule type" value="Genomic_DNA"/>
</dbReference>
<feature type="compositionally biased region" description="Basic and acidic residues" evidence="1">
    <location>
        <begin position="64"/>
        <end position="82"/>
    </location>
</feature>
<name>A0A2G5I9V0_CERBT</name>
<feature type="region of interest" description="Disordered" evidence="1">
    <location>
        <begin position="168"/>
        <end position="244"/>
    </location>
</feature>
<dbReference type="EMBL" id="CP134184">
    <property type="protein sequence ID" value="WPA97224.1"/>
    <property type="molecule type" value="Genomic_DNA"/>
</dbReference>
<keyword evidence="5" id="KW-1185">Reference proteome</keyword>
<evidence type="ECO:0000313" key="5">
    <source>
        <dbReference type="Proteomes" id="UP001302367"/>
    </source>
</evidence>
<evidence type="ECO:0000313" key="3">
    <source>
        <dbReference type="EMBL" id="WPA97224.1"/>
    </source>
</evidence>
<feature type="compositionally biased region" description="Polar residues" evidence="1">
    <location>
        <begin position="176"/>
        <end position="189"/>
    </location>
</feature>
<dbReference type="Proteomes" id="UP000230605">
    <property type="component" value="Chromosome 1"/>
</dbReference>